<reference evidence="2 3" key="1">
    <citation type="submission" date="2023-04" db="EMBL/GenBank/DDBJ databases">
        <title>Spirochaete genome identified in red abalone sample constitutes a novel genus.</title>
        <authorList>
            <person name="Sharma S.P."/>
            <person name="Purcell C.M."/>
            <person name="Hyde J.R."/>
            <person name="Severin A.J."/>
        </authorList>
    </citation>
    <scope>NUCLEOTIDE SEQUENCE [LARGE SCALE GENOMIC DNA]</scope>
    <source>
        <strain evidence="2 3">SP-2023</strain>
    </source>
</reference>
<proteinExistence type="predicted"/>
<gene>
    <name evidence="2" type="ORF">P0082_08395</name>
</gene>
<name>A0ABY8MEW2_9SPIO</name>
<evidence type="ECO:0008006" key="4">
    <source>
        <dbReference type="Google" id="ProtNLM"/>
    </source>
</evidence>
<protein>
    <recommendedName>
        <fullName evidence="4">Lipoprotein</fullName>
    </recommendedName>
</protein>
<evidence type="ECO:0000313" key="3">
    <source>
        <dbReference type="Proteomes" id="UP001228690"/>
    </source>
</evidence>
<dbReference type="RefSeq" id="WP_326926681.1">
    <property type="nucleotide sequence ID" value="NZ_CP123443.1"/>
</dbReference>
<feature type="region of interest" description="Disordered" evidence="1">
    <location>
        <begin position="1"/>
        <end position="29"/>
    </location>
</feature>
<evidence type="ECO:0000313" key="2">
    <source>
        <dbReference type="EMBL" id="WGK68497.1"/>
    </source>
</evidence>
<dbReference type="Proteomes" id="UP001228690">
    <property type="component" value="Chromosome"/>
</dbReference>
<dbReference type="EMBL" id="CP123443">
    <property type="protein sequence ID" value="WGK68497.1"/>
    <property type="molecule type" value="Genomic_DNA"/>
</dbReference>
<evidence type="ECO:0000256" key="1">
    <source>
        <dbReference type="SAM" id="MobiDB-lite"/>
    </source>
</evidence>
<sequence length="300" mass="32244">MVLSACAPMTDTGSLPAAPNPDTGSPPVAPSPVKSVTVNYSGLHYVHFTANDPNLSEDKTVGFLITAADSRPSKPEAEAKKGYITRKFTETQKTRDIFMFLHGETAYELAAGSTDILFGTGAAASDTSFETSDILQENTSYKIRMYDGDTILEKAFTTKSFAAGDASSEGTIAYMGGLTAAIKGRVRDDFTEQEIRAFTSGVPLTIERKPEEIMLIPYADDIYTGNSVFYSENITIAGGCFPLCGTGFPGGSVYALRKEANKLVSTVSVFSPRRNITPAIWSAGEDIPANRMFDIEIISE</sequence>
<accession>A0ABY8MEW2</accession>
<organism evidence="2 3">
    <name type="scientific">Candidatus Haliotispira prima</name>
    <dbReference type="NCBI Taxonomy" id="3034016"/>
    <lineage>
        <taxon>Bacteria</taxon>
        <taxon>Pseudomonadati</taxon>
        <taxon>Spirochaetota</taxon>
        <taxon>Spirochaetia</taxon>
        <taxon>Spirochaetales</taxon>
        <taxon>Spirochaetaceae</taxon>
        <taxon>Candidatus Haliotispira</taxon>
    </lineage>
</organism>
<keyword evidence="3" id="KW-1185">Reference proteome</keyword>